<dbReference type="GO" id="GO:0006107">
    <property type="term" value="P:oxaloacetate metabolic process"/>
    <property type="evidence" value="ECO:0007669"/>
    <property type="project" value="TreeGrafter"/>
</dbReference>
<dbReference type="Proteomes" id="UP000326799">
    <property type="component" value="Unassembled WGS sequence"/>
</dbReference>
<evidence type="ECO:0000259" key="1">
    <source>
        <dbReference type="PROSITE" id="PS50263"/>
    </source>
</evidence>
<dbReference type="Gene3D" id="3.60.110.10">
    <property type="entry name" value="Carbon-nitrogen hydrolase"/>
    <property type="match status" value="1"/>
</dbReference>
<gene>
    <name evidence="2" type="ORF">BDV33DRAFT_189098</name>
</gene>
<organism evidence="2 3">
    <name type="scientific">Aspergillus novoparasiticus</name>
    <dbReference type="NCBI Taxonomy" id="986946"/>
    <lineage>
        <taxon>Eukaryota</taxon>
        <taxon>Fungi</taxon>
        <taxon>Dikarya</taxon>
        <taxon>Ascomycota</taxon>
        <taxon>Pezizomycotina</taxon>
        <taxon>Eurotiomycetes</taxon>
        <taxon>Eurotiomycetidae</taxon>
        <taxon>Eurotiales</taxon>
        <taxon>Aspergillaceae</taxon>
        <taxon>Aspergillus</taxon>
        <taxon>Aspergillus subgen. Circumdati</taxon>
    </lineage>
</organism>
<dbReference type="GO" id="GO:0050152">
    <property type="term" value="F:omega-amidase activity"/>
    <property type="evidence" value="ECO:0007669"/>
    <property type="project" value="TreeGrafter"/>
</dbReference>
<feature type="domain" description="CN hydrolase" evidence="1">
    <location>
        <begin position="1"/>
        <end position="221"/>
    </location>
</feature>
<reference evidence="2 3" key="1">
    <citation type="submission" date="2019-04" db="EMBL/GenBank/DDBJ databases">
        <title>Fungal friends and foes A comparative genomics study of 23 Aspergillus species from section Flavi.</title>
        <authorList>
            <consortium name="DOE Joint Genome Institute"/>
            <person name="Kjaerbolling I."/>
            <person name="Vesth T.C."/>
            <person name="Frisvad J.C."/>
            <person name="Nybo J.L."/>
            <person name="Theobald S."/>
            <person name="Kildgaard S."/>
            <person name="Petersen T.I."/>
            <person name="Kuo A."/>
            <person name="Sato A."/>
            <person name="Lyhne E.K."/>
            <person name="Kogle M.E."/>
            <person name="Wiebenga A."/>
            <person name="Kun R.S."/>
            <person name="Lubbers R.J."/>
            <person name="Makela M.R."/>
            <person name="Barry K."/>
            <person name="Chovatia M."/>
            <person name="Clum A."/>
            <person name="Daum C."/>
            <person name="Haridas S."/>
            <person name="He G."/>
            <person name="LaButti K."/>
            <person name="Lipzen A."/>
            <person name="Mondo S."/>
            <person name="Pangilinan J."/>
            <person name="Riley R."/>
            <person name="Salamov A."/>
            <person name="Simmons B.A."/>
            <person name="Magnuson J.K."/>
            <person name="Henrissat B."/>
            <person name="Mortensen U.H."/>
            <person name="Larsen T.O."/>
            <person name="De vries R.P."/>
            <person name="Grigoriev I.V."/>
            <person name="Machida M."/>
            <person name="Baker S.E."/>
            <person name="Andersen M.R."/>
        </authorList>
    </citation>
    <scope>NUCLEOTIDE SEQUENCE [LARGE SCALE GENOMIC DNA]</scope>
    <source>
        <strain evidence="2 3">CBS 126849</strain>
    </source>
</reference>
<sequence length="221" mass="24501">MGFFKTWSTDKGQNLANATQKALQAASKGASLIILPECFNSPYSTTKFREYAEPLPTSPEPAKSPSFVALAQMAKDTVYSPQRELLAFHRKIHLFDIDVPSGMSFYESDTLSAENKTTIMDLEGYGKIGLGVCYDMRFAELSTIAARQGASALVYPSAFNTTTGPLHWELLGCARAADNQDIVYALLDSETIKRNRMANPITYQRRHDVYPDIGNLVQLDK</sequence>
<evidence type="ECO:0000313" key="2">
    <source>
        <dbReference type="EMBL" id="KAB8223202.1"/>
    </source>
</evidence>
<evidence type="ECO:0000313" key="3">
    <source>
        <dbReference type="Proteomes" id="UP000326799"/>
    </source>
</evidence>
<dbReference type="InterPro" id="IPR003010">
    <property type="entry name" value="C-N_Hydrolase"/>
</dbReference>
<dbReference type="GO" id="GO:0006528">
    <property type="term" value="P:asparagine metabolic process"/>
    <property type="evidence" value="ECO:0007669"/>
    <property type="project" value="TreeGrafter"/>
</dbReference>
<dbReference type="GO" id="GO:0005739">
    <property type="term" value="C:mitochondrion"/>
    <property type="evidence" value="ECO:0007669"/>
    <property type="project" value="TreeGrafter"/>
</dbReference>
<name>A0A5N6F066_9EURO</name>
<dbReference type="InterPro" id="IPR036526">
    <property type="entry name" value="C-N_Hydrolase_sf"/>
</dbReference>
<accession>A0A5N6F066</accession>
<dbReference type="EMBL" id="ML733407">
    <property type="protein sequence ID" value="KAB8223202.1"/>
    <property type="molecule type" value="Genomic_DNA"/>
</dbReference>
<dbReference type="AlphaFoldDB" id="A0A5N6F066"/>
<keyword evidence="3" id="KW-1185">Reference proteome</keyword>
<dbReference type="GO" id="GO:0006541">
    <property type="term" value="P:glutamine metabolic process"/>
    <property type="evidence" value="ECO:0007669"/>
    <property type="project" value="TreeGrafter"/>
</dbReference>
<dbReference type="PANTHER" id="PTHR23088">
    <property type="entry name" value="NITRILASE-RELATED"/>
    <property type="match status" value="1"/>
</dbReference>
<dbReference type="SUPFAM" id="SSF56317">
    <property type="entry name" value="Carbon-nitrogen hydrolase"/>
    <property type="match status" value="1"/>
</dbReference>
<dbReference type="Pfam" id="PF00795">
    <property type="entry name" value="CN_hydrolase"/>
    <property type="match status" value="2"/>
</dbReference>
<protein>
    <submittedName>
        <fullName evidence="2">Carbon-nitrogen hydrolase</fullName>
    </submittedName>
</protein>
<dbReference type="PROSITE" id="PS50263">
    <property type="entry name" value="CN_HYDROLASE"/>
    <property type="match status" value="1"/>
</dbReference>
<keyword evidence="2" id="KW-0378">Hydrolase</keyword>
<proteinExistence type="predicted"/>
<dbReference type="PANTHER" id="PTHR23088:SF30">
    <property type="entry name" value="OMEGA-AMIDASE NIT2"/>
    <property type="match status" value="1"/>
</dbReference>